<reference evidence="1" key="1">
    <citation type="submission" date="2021-01" db="EMBL/GenBank/DDBJ databases">
        <authorList>
            <consortium name="Genoscope - CEA"/>
            <person name="William W."/>
        </authorList>
    </citation>
    <scope>NUCLEOTIDE SEQUENCE</scope>
</reference>
<name>A0A8S1KGD6_9CILI</name>
<dbReference type="Proteomes" id="UP000692954">
    <property type="component" value="Unassembled WGS sequence"/>
</dbReference>
<keyword evidence="2" id="KW-1185">Reference proteome</keyword>
<proteinExistence type="predicted"/>
<accession>A0A8S1KGD6</accession>
<organism evidence="1 2">
    <name type="scientific">Paramecium sonneborni</name>
    <dbReference type="NCBI Taxonomy" id="65129"/>
    <lineage>
        <taxon>Eukaryota</taxon>
        <taxon>Sar</taxon>
        <taxon>Alveolata</taxon>
        <taxon>Ciliophora</taxon>
        <taxon>Intramacronucleata</taxon>
        <taxon>Oligohymenophorea</taxon>
        <taxon>Peniculida</taxon>
        <taxon>Parameciidae</taxon>
        <taxon>Paramecium</taxon>
    </lineage>
</organism>
<sequence length="123" mass="14609">MIKGINKRIDVDSQNLQFDKIRNASDELIYIHLDFEGYEAIFLEKPDENGRMVEIDYFYTRNQLQIAEPIKIHIEKQKTADQVLDVLLDETNQQIDWDLDNNFKPRTSDPIYVPVKLKRLKRA</sequence>
<evidence type="ECO:0000313" key="1">
    <source>
        <dbReference type="EMBL" id="CAD8054550.1"/>
    </source>
</evidence>
<evidence type="ECO:0000313" key="2">
    <source>
        <dbReference type="Proteomes" id="UP000692954"/>
    </source>
</evidence>
<dbReference type="EMBL" id="CAJJDN010000008">
    <property type="protein sequence ID" value="CAD8054550.1"/>
    <property type="molecule type" value="Genomic_DNA"/>
</dbReference>
<comment type="caution">
    <text evidence="1">The sequence shown here is derived from an EMBL/GenBank/DDBJ whole genome shotgun (WGS) entry which is preliminary data.</text>
</comment>
<dbReference type="AlphaFoldDB" id="A0A8S1KGD6"/>
<gene>
    <name evidence="1" type="ORF">PSON_ATCC_30995.1.T0080352</name>
</gene>
<protein>
    <submittedName>
        <fullName evidence="1">Uncharacterized protein</fullName>
    </submittedName>
</protein>